<dbReference type="RefSeq" id="WP_070573549.1">
    <property type="nucleotide sequence ID" value="NZ_JAOTEI010000008.1"/>
</dbReference>
<accession>A0A1X0ZP64</accession>
<comment type="caution">
    <text evidence="8">The sequence shown here is derived from an EMBL/GenBank/DDBJ whole genome shotgun (WGS) entry which is preliminary data.</text>
</comment>
<evidence type="ECO:0000256" key="4">
    <source>
        <dbReference type="ARBA" id="ARBA00022692"/>
    </source>
</evidence>
<feature type="transmembrane region" description="Helical" evidence="7">
    <location>
        <begin position="49"/>
        <end position="69"/>
    </location>
</feature>
<dbReference type="InterPro" id="IPR007498">
    <property type="entry name" value="PqiA-like"/>
</dbReference>
<evidence type="ECO:0000256" key="3">
    <source>
        <dbReference type="ARBA" id="ARBA00022519"/>
    </source>
</evidence>
<feature type="transmembrane region" description="Helical" evidence="7">
    <location>
        <begin position="143"/>
        <end position="162"/>
    </location>
</feature>
<proteinExistence type="predicted"/>
<dbReference type="InterPro" id="IPR051800">
    <property type="entry name" value="PqiA-PqiB_transport"/>
</dbReference>
<dbReference type="Proteomes" id="UP000193675">
    <property type="component" value="Unassembled WGS sequence"/>
</dbReference>
<keyword evidence="2" id="KW-1003">Cell membrane</keyword>
<evidence type="ECO:0000256" key="1">
    <source>
        <dbReference type="ARBA" id="ARBA00004533"/>
    </source>
</evidence>
<evidence type="ECO:0000313" key="8">
    <source>
        <dbReference type="EMBL" id="ORL60136.1"/>
    </source>
</evidence>
<gene>
    <name evidence="8" type="ORF">B7H17_23030</name>
</gene>
<feature type="transmembrane region" description="Helical" evidence="7">
    <location>
        <begin position="97"/>
        <end position="122"/>
    </location>
</feature>
<keyword evidence="3" id="KW-0997">Cell inner membrane</keyword>
<feature type="transmembrane region" description="Helical" evidence="7">
    <location>
        <begin position="174"/>
        <end position="193"/>
    </location>
</feature>
<keyword evidence="5 7" id="KW-1133">Transmembrane helix</keyword>
<dbReference type="OrthoDB" id="9800207at2"/>
<evidence type="ECO:0000256" key="5">
    <source>
        <dbReference type="ARBA" id="ARBA00022989"/>
    </source>
</evidence>
<dbReference type="Pfam" id="PF04403">
    <property type="entry name" value="PqiA"/>
    <property type="match status" value="1"/>
</dbReference>
<dbReference type="PANTHER" id="PTHR30462">
    <property type="entry name" value="INTERMEMBRANE TRANSPORT PROTEIN PQIB-RELATED"/>
    <property type="match status" value="1"/>
</dbReference>
<sequence length="208" mass="22925">MSLPPRASELGLCLCHGCGHACDLGLRLHHCERCGAPLHARKTQAVARAWAYLLTALVFYVPANLLPVMHTEMLGQGSDSTIGGGVLEFWESGAWDIALIIFIASIGVPAIKFIAMLMLLVTVQRHSAWACRQRTKLYRFVELIGYWSMLDVLVVALVAALVQMRELGTIEPRAGILFFGLVVVFTMLSAMSFDPRLIWDNASHTEDS</sequence>
<protein>
    <submittedName>
        <fullName evidence="8">Paraquat-inducible membrane protein A</fullName>
    </submittedName>
</protein>
<comment type="subcellular location">
    <subcellularLocation>
        <location evidence="1">Cell inner membrane</location>
    </subcellularLocation>
</comment>
<evidence type="ECO:0000256" key="2">
    <source>
        <dbReference type="ARBA" id="ARBA00022475"/>
    </source>
</evidence>
<dbReference type="AlphaFoldDB" id="A0A1X0ZP64"/>
<keyword evidence="6 7" id="KW-0472">Membrane</keyword>
<evidence type="ECO:0000256" key="7">
    <source>
        <dbReference type="SAM" id="Phobius"/>
    </source>
</evidence>
<evidence type="ECO:0000256" key="6">
    <source>
        <dbReference type="ARBA" id="ARBA00023136"/>
    </source>
</evidence>
<dbReference type="PANTHER" id="PTHR30462:SF3">
    <property type="entry name" value="INTERMEMBRANE TRANSPORT PROTEIN PQIA"/>
    <property type="match status" value="1"/>
</dbReference>
<keyword evidence="4 7" id="KW-0812">Transmembrane</keyword>
<organism evidence="8 9">
    <name type="scientific">Pseudomonas putida</name>
    <name type="common">Arthrobacter siderocapsulatus</name>
    <dbReference type="NCBI Taxonomy" id="303"/>
    <lineage>
        <taxon>Bacteria</taxon>
        <taxon>Pseudomonadati</taxon>
        <taxon>Pseudomonadota</taxon>
        <taxon>Gammaproteobacteria</taxon>
        <taxon>Pseudomonadales</taxon>
        <taxon>Pseudomonadaceae</taxon>
        <taxon>Pseudomonas</taxon>
    </lineage>
</organism>
<evidence type="ECO:0000313" key="9">
    <source>
        <dbReference type="Proteomes" id="UP000193675"/>
    </source>
</evidence>
<reference evidence="8 9" key="1">
    <citation type="submission" date="2017-04" db="EMBL/GenBank/DDBJ databases">
        <title>Presence of VIM-2 positive Pseudomonas species in chickens and their surrounding environment.</title>
        <authorList>
            <person name="Zhang R."/>
        </authorList>
    </citation>
    <scope>NUCLEOTIDE SEQUENCE [LARGE SCALE GENOMIC DNA]</scope>
    <source>
        <strain evidence="8 9">DZ-C18</strain>
    </source>
</reference>
<dbReference type="GO" id="GO:0005886">
    <property type="term" value="C:plasma membrane"/>
    <property type="evidence" value="ECO:0007669"/>
    <property type="project" value="UniProtKB-SubCell"/>
</dbReference>
<name>A0A1X0ZP64_PSEPU</name>
<dbReference type="EMBL" id="NBWC01000041">
    <property type="protein sequence ID" value="ORL60136.1"/>
    <property type="molecule type" value="Genomic_DNA"/>
</dbReference>